<evidence type="ECO:0000256" key="7">
    <source>
        <dbReference type="HAMAP-Rule" id="MF_00009"/>
    </source>
</evidence>
<dbReference type="GO" id="GO:0006364">
    <property type="term" value="P:rRNA processing"/>
    <property type="evidence" value="ECO:0007669"/>
    <property type="project" value="UniProtKB-UniRule"/>
</dbReference>
<dbReference type="Pfam" id="PF02130">
    <property type="entry name" value="YbeY"/>
    <property type="match status" value="1"/>
</dbReference>
<accession>A0A445N2M2</accession>
<evidence type="ECO:0000313" key="8">
    <source>
        <dbReference type="EMBL" id="SPD75941.1"/>
    </source>
</evidence>
<dbReference type="GO" id="GO:0004222">
    <property type="term" value="F:metalloendopeptidase activity"/>
    <property type="evidence" value="ECO:0007669"/>
    <property type="project" value="InterPro"/>
</dbReference>
<name>A0A445N2M2_9BACT</name>
<dbReference type="SUPFAM" id="SSF55486">
    <property type="entry name" value="Metalloproteases ('zincins'), catalytic domain"/>
    <property type="match status" value="1"/>
</dbReference>
<comment type="subcellular location">
    <subcellularLocation>
        <location evidence="7">Cytoplasm</location>
    </subcellularLocation>
</comment>
<evidence type="ECO:0000256" key="5">
    <source>
        <dbReference type="ARBA" id="ARBA00022801"/>
    </source>
</evidence>
<organism evidence="8">
    <name type="scientific">uncultured Desulfobacterium sp</name>
    <dbReference type="NCBI Taxonomy" id="201089"/>
    <lineage>
        <taxon>Bacteria</taxon>
        <taxon>Pseudomonadati</taxon>
        <taxon>Thermodesulfobacteriota</taxon>
        <taxon>Desulfobacteria</taxon>
        <taxon>Desulfobacterales</taxon>
        <taxon>Desulfobacteriaceae</taxon>
        <taxon>Desulfobacterium</taxon>
        <taxon>environmental samples</taxon>
    </lineage>
</organism>
<keyword evidence="7" id="KW-0698">rRNA processing</keyword>
<evidence type="ECO:0000256" key="4">
    <source>
        <dbReference type="ARBA" id="ARBA00022759"/>
    </source>
</evidence>
<protein>
    <recommendedName>
        <fullName evidence="7">Endoribonuclease YbeY</fullName>
        <ecNumber evidence="7">3.1.-.-</ecNumber>
    </recommendedName>
</protein>
<comment type="function">
    <text evidence="7">Single strand-specific metallo-endoribonuclease involved in late-stage 70S ribosome quality control and in maturation of the 3' terminus of the 16S rRNA.</text>
</comment>
<comment type="similarity">
    <text evidence="1 7">Belongs to the endoribonuclease YbeY family.</text>
</comment>
<keyword evidence="3 7" id="KW-0479">Metal-binding</keyword>
<keyword evidence="7" id="KW-0963">Cytoplasm</keyword>
<keyword evidence="2 7" id="KW-0540">Nuclease</keyword>
<dbReference type="NCBIfam" id="TIGR00043">
    <property type="entry name" value="rRNA maturation RNase YbeY"/>
    <property type="match status" value="1"/>
</dbReference>
<keyword evidence="4 7" id="KW-0255">Endonuclease</keyword>
<feature type="binding site" evidence="7">
    <location>
        <position position="83"/>
    </location>
    <ligand>
        <name>Zn(2+)</name>
        <dbReference type="ChEBI" id="CHEBI:29105"/>
        <note>catalytic</note>
    </ligand>
</feature>
<dbReference type="InterPro" id="IPR023091">
    <property type="entry name" value="MetalPrtase_cat_dom_sf_prd"/>
</dbReference>
<dbReference type="InterPro" id="IPR002036">
    <property type="entry name" value="YbeY"/>
</dbReference>
<sequence length="117" mass="13119">MGCDDKELSVLITDDSQIAELNHQYRGKAEPTNVLSFPMSVEAEFSGDPKMLGDIVISADTAKRESDALGESLEHRIDRLLIHGLLHLLGHDHIHSDEEAEKMEEEERRLLALIMEA</sequence>
<dbReference type="PROSITE" id="PS01306">
    <property type="entry name" value="UPF0054"/>
    <property type="match status" value="1"/>
</dbReference>
<evidence type="ECO:0000256" key="2">
    <source>
        <dbReference type="ARBA" id="ARBA00022722"/>
    </source>
</evidence>
<dbReference type="GO" id="GO:0008270">
    <property type="term" value="F:zinc ion binding"/>
    <property type="evidence" value="ECO:0007669"/>
    <property type="project" value="UniProtKB-UniRule"/>
</dbReference>
<dbReference type="EMBL" id="OJIN01000223">
    <property type="protein sequence ID" value="SPD75941.1"/>
    <property type="molecule type" value="Genomic_DNA"/>
</dbReference>
<evidence type="ECO:0000256" key="1">
    <source>
        <dbReference type="ARBA" id="ARBA00010875"/>
    </source>
</evidence>
<reference evidence="8" key="1">
    <citation type="submission" date="2018-01" db="EMBL/GenBank/DDBJ databases">
        <authorList>
            <person name="Regsiter A."/>
            <person name="William W."/>
        </authorList>
    </citation>
    <scope>NUCLEOTIDE SEQUENCE</scope>
    <source>
        <strain evidence="8">TRIP AH-1</strain>
    </source>
</reference>
<dbReference type="AlphaFoldDB" id="A0A445N2M2"/>
<dbReference type="GO" id="GO:0005737">
    <property type="term" value="C:cytoplasm"/>
    <property type="evidence" value="ECO:0007669"/>
    <property type="project" value="UniProtKB-SubCell"/>
</dbReference>
<feature type="binding site" evidence="7">
    <location>
        <position position="87"/>
    </location>
    <ligand>
        <name>Zn(2+)</name>
        <dbReference type="ChEBI" id="CHEBI:29105"/>
        <note>catalytic</note>
    </ligand>
</feature>
<evidence type="ECO:0000256" key="3">
    <source>
        <dbReference type="ARBA" id="ARBA00022723"/>
    </source>
</evidence>
<dbReference type="HAMAP" id="MF_00009">
    <property type="entry name" value="Endoribonucl_YbeY"/>
    <property type="match status" value="1"/>
</dbReference>
<feature type="binding site" evidence="7">
    <location>
        <position position="93"/>
    </location>
    <ligand>
        <name>Zn(2+)</name>
        <dbReference type="ChEBI" id="CHEBI:29105"/>
        <note>catalytic</note>
    </ligand>
</feature>
<keyword evidence="6 7" id="KW-0862">Zinc</keyword>
<dbReference type="Gene3D" id="3.40.390.30">
    <property type="entry name" value="Metalloproteases ('zincins'), catalytic domain"/>
    <property type="match status" value="1"/>
</dbReference>
<dbReference type="PANTHER" id="PTHR46986:SF1">
    <property type="entry name" value="ENDORIBONUCLEASE YBEY, CHLOROPLASTIC"/>
    <property type="match status" value="1"/>
</dbReference>
<dbReference type="EC" id="3.1.-.-" evidence="7"/>
<proteinExistence type="inferred from homology"/>
<dbReference type="InterPro" id="IPR020549">
    <property type="entry name" value="YbeY_CS"/>
</dbReference>
<gene>
    <name evidence="7 8" type="primary">ybeY</name>
    <name evidence="8" type="ORF">PITCH_A780071</name>
</gene>
<keyword evidence="7" id="KW-0690">Ribosome biogenesis</keyword>
<comment type="cofactor">
    <cofactor evidence="7">
        <name>Zn(2+)</name>
        <dbReference type="ChEBI" id="CHEBI:29105"/>
    </cofactor>
    <text evidence="7">Binds 1 zinc ion.</text>
</comment>
<dbReference type="GO" id="GO:0004521">
    <property type="term" value="F:RNA endonuclease activity"/>
    <property type="evidence" value="ECO:0007669"/>
    <property type="project" value="UniProtKB-UniRule"/>
</dbReference>
<dbReference type="PANTHER" id="PTHR46986">
    <property type="entry name" value="ENDORIBONUCLEASE YBEY, CHLOROPLASTIC"/>
    <property type="match status" value="1"/>
</dbReference>
<evidence type="ECO:0000256" key="6">
    <source>
        <dbReference type="ARBA" id="ARBA00022833"/>
    </source>
</evidence>
<keyword evidence="5 7" id="KW-0378">Hydrolase</keyword>